<keyword evidence="1" id="KW-0472">Membrane</keyword>
<dbReference type="Proteomes" id="UP000235145">
    <property type="component" value="Unassembled WGS sequence"/>
</dbReference>
<feature type="transmembrane region" description="Helical" evidence="1">
    <location>
        <begin position="61"/>
        <end position="78"/>
    </location>
</feature>
<proteinExistence type="predicted"/>
<dbReference type="Gene3D" id="1.20.1050.130">
    <property type="match status" value="1"/>
</dbReference>
<evidence type="ECO:0000313" key="2">
    <source>
        <dbReference type="EMBL" id="KAJ0214553.1"/>
    </source>
</evidence>
<name>A0A9R1W244_LACSA</name>
<evidence type="ECO:0000313" key="3">
    <source>
        <dbReference type="Proteomes" id="UP000235145"/>
    </source>
</evidence>
<dbReference type="AlphaFoldDB" id="A0A9R1W244"/>
<protein>
    <submittedName>
        <fullName evidence="2">Uncharacterized protein</fullName>
    </submittedName>
</protein>
<comment type="caution">
    <text evidence="2">The sequence shown here is derived from an EMBL/GenBank/DDBJ whole genome shotgun (WGS) entry which is preliminary data.</text>
</comment>
<evidence type="ECO:0000256" key="1">
    <source>
        <dbReference type="SAM" id="Phobius"/>
    </source>
</evidence>
<keyword evidence="1" id="KW-1133">Transmembrane helix</keyword>
<dbReference type="EMBL" id="NBSK02000004">
    <property type="protein sequence ID" value="KAJ0214553.1"/>
    <property type="molecule type" value="Genomic_DNA"/>
</dbReference>
<keyword evidence="3" id="KW-1185">Reference proteome</keyword>
<keyword evidence="1" id="KW-0812">Transmembrane</keyword>
<gene>
    <name evidence="2" type="ORF">LSAT_V11C400195390</name>
</gene>
<sequence>MWNKCTQVSGRTSTSILDLCQCDVFETGYIDEWLEYAPIFSLGSEYEGACKYVDGYMLHRTFLVGHILSVAVLISGLVRDRKA</sequence>
<organism evidence="2 3">
    <name type="scientific">Lactuca sativa</name>
    <name type="common">Garden lettuce</name>
    <dbReference type="NCBI Taxonomy" id="4236"/>
    <lineage>
        <taxon>Eukaryota</taxon>
        <taxon>Viridiplantae</taxon>
        <taxon>Streptophyta</taxon>
        <taxon>Embryophyta</taxon>
        <taxon>Tracheophyta</taxon>
        <taxon>Spermatophyta</taxon>
        <taxon>Magnoliopsida</taxon>
        <taxon>eudicotyledons</taxon>
        <taxon>Gunneridae</taxon>
        <taxon>Pentapetalae</taxon>
        <taxon>asterids</taxon>
        <taxon>campanulids</taxon>
        <taxon>Asterales</taxon>
        <taxon>Asteraceae</taxon>
        <taxon>Cichorioideae</taxon>
        <taxon>Cichorieae</taxon>
        <taxon>Lactucinae</taxon>
        <taxon>Lactuca</taxon>
    </lineage>
</organism>
<accession>A0A9R1W244</accession>
<reference evidence="2 3" key="1">
    <citation type="journal article" date="2017" name="Nat. Commun.">
        <title>Genome assembly with in vitro proximity ligation data and whole-genome triplication in lettuce.</title>
        <authorList>
            <person name="Reyes-Chin-Wo S."/>
            <person name="Wang Z."/>
            <person name="Yang X."/>
            <person name="Kozik A."/>
            <person name="Arikit S."/>
            <person name="Song C."/>
            <person name="Xia L."/>
            <person name="Froenicke L."/>
            <person name="Lavelle D.O."/>
            <person name="Truco M.J."/>
            <person name="Xia R."/>
            <person name="Zhu S."/>
            <person name="Xu C."/>
            <person name="Xu H."/>
            <person name="Xu X."/>
            <person name="Cox K."/>
            <person name="Korf I."/>
            <person name="Meyers B.C."/>
            <person name="Michelmore R.W."/>
        </authorList>
    </citation>
    <scope>NUCLEOTIDE SEQUENCE [LARGE SCALE GENOMIC DNA]</scope>
    <source>
        <strain evidence="3">cv. Salinas</strain>
        <tissue evidence="2">Seedlings</tissue>
    </source>
</reference>